<evidence type="ECO:0000256" key="3">
    <source>
        <dbReference type="ARBA" id="ARBA00022989"/>
    </source>
</evidence>
<evidence type="ECO:0000256" key="6">
    <source>
        <dbReference type="SAM" id="MobiDB-lite"/>
    </source>
</evidence>
<gene>
    <name evidence="9" type="ORF">CCHLO57077_00005878</name>
</gene>
<dbReference type="InterPro" id="IPR049326">
    <property type="entry name" value="Rhodopsin_dom_fungi"/>
</dbReference>
<evidence type="ECO:0000256" key="7">
    <source>
        <dbReference type="SAM" id="Phobius"/>
    </source>
</evidence>
<feature type="compositionally biased region" description="Polar residues" evidence="6">
    <location>
        <begin position="186"/>
        <end position="204"/>
    </location>
</feature>
<comment type="caution">
    <text evidence="9">The sequence shown here is derived from an EMBL/GenBank/DDBJ whole genome shotgun (WGS) entry which is preliminary data.</text>
</comment>
<comment type="similarity">
    <text evidence="5">Belongs to the SAT4 family.</text>
</comment>
<evidence type="ECO:0000313" key="10">
    <source>
        <dbReference type="Proteomes" id="UP001160390"/>
    </source>
</evidence>
<keyword evidence="2 7" id="KW-0812">Transmembrane</keyword>
<dbReference type="InterPro" id="IPR052337">
    <property type="entry name" value="SAT4-like"/>
</dbReference>
<dbReference type="EMBL" id="CABFNP030001195">
    <property type="protein sequence ID" value="CAI6091710.1"/>
    <property type="molecule type" value="Genomic_DNA"/>
</dbReference>
<feature type="transmembrane region" description="Helical" evidence="7">
    <location>
        <begin position="85"/>
        <end position="107"/>
    </location>
</feature>
<dbReference type="PANTHER" id="PTHR33048">
    <property type="entry name" value="PTH11-LIKE INTEGRAL MEMBRANE PROTEIN (AFU_ORTHOLOGUE AFUA_5G11245)"/>
    <property type="match status" value="1"/>
</dbReference>
<accession>A0AA35Q4Y5</accession>
<dbReference type="Proteomes" id="UP001160390">
    <property type="component" value="Unassembled WGS sequence"/>
</dbReference>
<keyword evidence="10" id="KW-1185">Reference proteome</keyword>
<protein>
    <recommendedName>
        <fullName evidence="8">Rhodopsin domain-containing protein</fullName>
    </recommendedName>
</protein>
<feature type="domain" description="Rhodopsin" evidence="8">
    <location>
        <begin position="32"/>
        <end position="143"/>
    </location>
</feature>
<evidence type="ECO:0000256" key="4">
    <source>
        <dbReference type="ARBA" id="ARBA00023136"/>
    </source>
</evidence>
<reference evidence="9" key="1">
    <citation type="submission" date="2023-01" db="EMBL/GenBank/DDBJ databases">
        <authorList>
            <person name="Piombo E."/>
        </authorList>
    </citation>
    <scope>NUCLEOTIDE SEQUENCE</scope>
</reference>
<dbReference type="GO" id="GO:0016020">
    <property type="term" value="C:membrane"/>
    <property type="evidence" value="ECO:0007669"/>
    <property type="project" value="UniProtKB-SubCell"/>
</dbReference>
<keyword evidence="3 7" id="KW-1133">Transmembrane helix</keyword>
<sequence>MLCFFSRMTIGTWHSLVVKMISIACALSYIAASFTTCIFKLQNLLVTTILNVLTDGAMLCIPLPLLWKLQVPFRQRTPECIIRKLVIGILLSSGIFVMAVALIRLGFSLSSNPSAANVSWDVRETIVGIITVNIPILRPMFNRSFWTPGLSPPGSERRTKSGTGTGTRIKSTHISAHMPEAFEMTTGKSGHMNNYTRYRSSTDGDSSEEGILRDPQPPSVLVSTSYEVRSELDPSEAAWDGRANKVSIHARHNIA</sequence>
<feature type="transmembrane region" description="Helical" evidence="7">
    <location>
        <begin position="44"/>
        <end position="65"/>
    </location>
</feature>
<feature type="transmembrane region" description="Helical" evidence="7">
    <location>
        <begin position="12"/>
        <end position="32"/>
    </location>
</feature>
<dbReference type="Pfam" id="PF20684">
    <property type="entry name" value="Fung_rhodopsin"/>
    <property type="match status" value="1"/>
</dbReference>
<evidence type="ECO:0000259" key="8">
    <source>
        <dbReference type="Pfam" id="PF20684"/>
    </source>
</evidence>
<keyword evidence="4 7" id="KW-0472">Membrane</keyword>
<dbReference type="PANTHER" id="PTHR33048:SF152">
    <property type="entry name" value="INTEGRAL MEMBRANE PROTEIN"/>
    <property type="match status" value="1"/>
</dbReference>
<proteinExistence type="inferred from homology"/>
<evidence type="ECO:0000313" key="9">
    <source>
        <dbReference type="EMBL" id="CAI6091710.1"/>
    </source>
</evidence>
<organism evidence="9 10">
    <name type="scientific">Clonostachys chloroleuca</name>
    <dbReference type="NCBI Taxonomy" id="1926264"/>
    <lineage>
        <taxon>Eukaryota</taxon>
        <taxon>Fungi</taxon>
        <taxon>Dikarya</taxon>
        <taxon>Ascomycota</taxon>
        <taxon>Pezizomycotina</taxon>
        <taxon>Sordariomycetes</taxon>
        <taxon>Hypocreomycetidae</taxon>
        <taxon>Hypocreales</taxon>
        <taxon>Bionectriaceae</taxon>
        <taxon>Clonostachys</taxon>
    </lineage>
</organism>
<name>A0AA35Q4Y5_9HYPO</name>
<dbReference type="AlphaFoldDB" id="A0AA35Q4Y5"/>
<comment type="subcellular location">
    <subcellularLocation>
        <location evidence="1">Membrane</location>
        <topology evidence="1">Multi-pass membrane protein</topology>
    </subcellularLocation>
</comment>
<evidence type="ECO:0000256" key="5">
    <source>
        <dbReference type="ARBA" id="ARBA00038359"/>
    </source>
</evidence>
<evidence type="ECO:0000256" key="1">
    <source>
        <dbReference type="ARBA" id="ARBA00004141"/>
    </source>
</evidence>
<feature type="region of interest" description="Disordered" evidence="6">
    <location>
        <begin position="148"/>
        <end position="220"/>
    </location>
</feature>
<evidence type="ECO:0000256" key="2">
    <source>
        <dbReference type="ARBA" id="ARBA00022692"/>
    </source>
</evidence>